<evidence type="ECO:0000313" key="1">
    <source>
        <dbReference type="EMBL" id="GAE24942.1"/>
    </source>
</evidence>
<dbReference type="OrthoDB" id="2828561at2"/>
<dbReference type="RefSeq" id="WP_034742645.1">
    <property type="nucleotide sequence ID" value="NZ_BAUT01000005.1"/>
</dbReference>
<gene>
    <name evidence="1" type="ORF">JCM9140_908</name>
</gene>
<keyword evidence="2" id="KW-1185">Reference proteome</keyword>
<comment type="caution">
    <text evidence="1">The sequence shown here is derived from an EMBL/GenBank/DDBJ whole genome shotgun (WGS) entry which is preliminary data.</text>
</comment>
<dbReference type="Proteomes" id="UP000018890">
    <property type="component" value="Unassembled WGS sequence"/>
</dbReference>
<accession>W4PZ01</accession>
<dbReference type="AlphaFoldDB" id="W4PZ01"/>
<evidence type="ECO:0008006" key="3">
    <source>
        <dbReference type="Google" id="ProtNLM"/>
    </source>
</evidence>
<protein>
    <recommendedName>
        <fullName evidence="3">YraN family protein</fullName>
    </recommendedName>
</protein>
<reference evidence="1" key="1">
    <citation type="journal article" date="2014" name="Genome Announc.">
        <title>Draft Genome Sequences of Three Alkaliphilic Bacillus Strains, Bacillus wakoensis JCM 9140T, Bacillus akibai JCM 9157T, and Bacillus hemicellulosilyticus JCM 9152T.</title>
        <authorList>
            <person name="Yuki M."/>
            <person name="Oshima K."/>
            <person name="Suda W."/>
            <person name="Oshida Y."/>
            <person name="Kitamura K."/>
            <person name="Iida T."/>
            <person name="Hattori M."/>
            <person name="Ohkuma M."/>
        </authorList>
    </citation>
    <scope>NUCLEOTIDE SEQUENCE [LARGE SCALE GENOMIC DNA]</scope>
    <source>
        <strain evidence="1">JCM 9140</strain>
    </source>
</reference>
<sequence length="85" mass="10058">MESKAHKHLKTQALYWLKGKMTDLCANEVKLFVHRKRFKADAVGINLKRKEVRIIEVKVTRSDFLRDDVLHSDYATTKWLITPIY</sequence>
<dbReference type="EMBL" id="BAUT01000005">
    <property type="protein sequence ID" value="GAE24942.1"/>
    <property type="molecule type" value="Genomic_DNA"/>
</dbReference>
<organism evidence="1 2">
    <name type="scientific">Halalkalibacter wakoensis JCM 9140</name>
    <dbReference type="NCBI Taxonomy" id="1236970"/>
    <lineage>
        <taxon>Bacteria</taxon>
        <taxon>Bacillati</taxon>
        <taxon>Bacillota</taxon>
        <taxon>Bacilli</taxon>
        <taxon>Bacillales</taxon>
        <taxon>Bacillaceae</taxon>
        <taxon>Halalkalibacter</taxon>
    </lineage>
</organism>
<dbReference type="STRING" id="1236970.JCM9140_908"/>
<name>W4PZ01_9BACI</name>
<proteinExistence type="predicted"/>
<evidence type="ECO:0000313" key="2">
    <source>
        <dbReference type="Proteomes" id="UP000018890"/>
    </source>
</evidence>